<dbReference type="Gene3D" id="3.40.720.10">
    <property type="entry name" value="Alkaline Phosphatase, subunit A"/>
    <property type="match status" value="1"/>
</dbReference>
<reference evidence="1 2" key="1">
    <citation type="submission" date="2020-07" db="EMBL/GenBank/DDBJ databases">
        <authorList>
            <person name="Feng X."/>
        </authorList>
    </citation>
    <scope>NUCLEOTIDE SEQUENCE [LARGE SCALE GENOMIC DNA]</scope>
    <source>
        <strain evidence="1 2">JCM31066</strain>
    </source>
</reference>
<comment type="caution">
    <text evidence="1">The sequence shown here is derived from an EMBL/GenBank/DDBJ whole genome shotgun (WGS) entry which is preliminary data.</text>
</comment>
<sequence length="179" mass="20384">MDDKGVGIGWKSNWSHGWENRSASTRRFDVRGIGPANDEQAYETGAVLMGERNPDLLEIYEDEVKNYGQGEEYPAGYSGWTSKLPLPSSQAGEEGMYTPAGELYSLRDDPNEWNNHFDDPGHAEIWEEMTRKLLVHVSVSNACYPHWPEDPSGARRLIFHILRYGKTNRCALHGEMRVR</sequence>
<dbReference type="RefSeq" id="WP_185674206.1">
    <property type="nucleotide sequence ID" value="NZ_JACHVB010000012.1"/>
</dbReference>
<organism evidence="1 2">
    <name type="scientific">Ruficoccus amylovorans</name>
    <dbReference type="NCBI Taxonomy" id="1804625"/>
    <lineage>
        <taxon>Bacteria</taxon>
        <taxon>Pseudomonadati</taxon>
        <taxon>Verrucomicrobiota</taxon>
        <taxon>Opitutia</taxon>
        <taxon>Puniceicoccales</taxon>
        <taxon>Cerasicoccaceae</taxon>
        <taxon>Ruficoccus</taxon>
    </lineage>
</organism>
<dbReference type="InterPro" id="IPR017850">
    <property type="entry name" value="Alkaline_phosphatase_core_sf"/>
</dbReference>
<dbReference type="Proteomes" id="UP000546464">
    <property type="component" value="Unassembled WGS sequence"/>
</dbReference>
<dbReference type="AlphaFoldDB" id="A0A842HBZ0"/>
<dbReference type="EMBL" id="JACHVB010000012">
    <property type="protein sequence ID" value="MBC2593216.1"/>
    <property type="molecule type" value="Genomic_DNA"/>
</dbReference>
<dbReference type="SUPFAM" id="SSF53649">
    <property type="entry name" value="Alkaline phosphatase-like"/>
    <property type="match status" value="1"/>
</dbReference>
<accession>A0A842HBZ0</accession>
<protein>
    <submittedName>
        <fullName evidence="1">Uncharacterized protein</fullName>
    </submittedName>
</protein>
<gene>
    <name evidence="1" type="ORF">H5P28_02980</name>
</gene>
<proteinExistence type="predicted"/>
<evidence type="ECO:0000313" key="2">
    <source>
        <dbReference type="Proteomes" id="UP000546464"/>
    </source>
</evidence>
<keyword evidence="2" id="KW-1185">Reference proteome</keyword>
<evidence type="ECO:0000313" key="1">
    <source>
        <dbReference type="EMBL" id="MBC2593216.1"/>
    </source>
</evidence>
<name>A0A842HBZ0_9BACT</name>